<dbReference type="Proteomes" id="UP000594688">
    <property type="component" value="Chromosome"/>
</dbReference>
<keyword evidence="6" id="KW-0812">Transmembrane</keyword>
<keyword evidence="3" id="KW-0597">Phosphoprotein</keyword>
<dbReference type="SMART" id="SM00388">
    <property type="entry name" value="HisKA"/>
    <property type="match status" value="1"/>
</dbReference>
<feature type="transmembrane region" description="Helical" evidence="6">
    <location>
        <begin position="57"/>
        <end position="81"/>
    </location>
</feature>
<dbReference type="InterPro" id="IPR004358">
    <property type="entry name" value="Sig_transdc_His_kin-like_C"/>
</dbReference>
<proteinExistence type="predicted"/>
<dbReference type="InterPro" id="IPR003594">
    <property type="entry name" value="HATPase_dom"/>
</dbReference>
<dbReference type="GO" id="GO:0009927">
    <property type="term" value="F:histidine phosphotransfer kinase activity"/>
    <property type="evidence" value="ECO:0007669"/>
    <property type="project" value="TreeGrafter"/>
</dbReference>
<evidence type="ECO:0000256" key="3">
    <source>
        <dbReference type="ARBA" id="ARBA00022553"/>
    </source>
</evidence>
<keyword evidence="6" id="KW-1133">Transmembrane helix</keyword>
<dbReference type="KEGG" id="nli:G3M70_17870"/>
<evidence type="ECO:0000313" key="9">
    <source>
        <dbReference type="Proteomes" id="UP000594688"/>
    </source>
</evidence>
<dbReference type="EC" id="2.7.13.3" evidence="2"/>
<sequence>MNKIKTIFHPIIIFIGVQIAWIILMAIWIRWYLKNRQDFKAFAERLQPGLFATDLNWVVLLEGCFLMILILGGFYVIFLFWNKQAKLNQLQSNFVSSMTHELKSPLASIQLYLETLKYHDVSREEARDFVETMLNDTERLSGLIENILRASHPDPKNMQNEFQAVDLKVFLEEVVEVHKPQFRENKIDLICDFTPVPTIMMDQRSMRMVFNNLMSNALRYTLETKDASVTVRLGADSRFCHIAFEDRGIGLNEKEIKRIFRKFYRVSKPETQNIVGAGLGLYISSEIVKNHGGSINVTSDGKDKGSTFTVSLPLSGVPALSWWETLKTPFKRVSITNPAGAGRAGN</sequence>
<dbReference type="Pfam" id="PF00512">
    <property type="entry name" value="HisKA"/>
    <property type="match status" value="1"/>
</dbReference>
<name>A0A7T0G1I9_9BACT</name>
<dbReference type="SUPFAM" id="SSF47384">
    <property type="entry name" value="Homodimeric domain of signal transducing histidine kinase"/>
    <property type="match status" value="1"/>
</dbReference>
<dbReference type="PROSITE" id="PS50109">
    <property type="entry name" value="HIS_KIN"/>
    <property type="match status" value="1"/>
</dbReference>
<dbReference type="SUPFAM" id="SSF55874">
    <property type="entry name" value="ATPase domain of HSP90 chaperone/DNA topoisomerase II/histidine kinase"/>
    <property type="match status" value="1"/>
</dbReference>
<feature type="transmembrane region" description="Helical" evidence="6">
    <location>
        <begin position="7"/>
        <end position="29"/>
    </location>
</feature>
<comment type="catalytic activity">
    <reaction evidence="1">
        <text>ATP + protein L-histidine = ADP + protein N-phospho-L-histidine.</text>
        <dbReference type="EC" id="2.7.13.3"/>
    </reaction>
</comment>
<dbReference type="CDD" id="cd00075">
    <property type="entry name" value="HATPase"/>
    <property type="match status" value="1"/>
</dbReference>
<feature type="domain" description="Histidine kinase" evidence="7">
    <location>
        <begin position="97"/>
        <end position="316"/>
    </location>
</feature>
<dbReference type="GO" id="GO:0005886">
    <property type="term" value="C:plasma membrane"/>
    <property type="evidence" value="ECO:0007669"/>
    <property type="project" value="TreeGrafter"/>
</dbReference>
<dbReference type="PRINTS" id="PR00344">
    <property type="entry name" value="BCTRLSENSOR"/>
</dbReference>
<gene>
    <name evidence="8" type="ORF">G3M70_17870</name>
</gene>
<keyword evidence="6" id="KW-0472">Membrane</keyword>
<dbReference type="Gene3D" id="3.30.565.10">
    <property type="entry name" value="Histidine kinase-like ATPase, C-terminal domain"/>
    <property type="match status" value="1"/>
</dbReference>
<evidence type="ECO:0000313" key="8">
    <source>
        <dbReference type="EMBL" id="QPJ63635.1"/>
    </source>
</evidence>
<accession>A0A7T0G1I9</accession>
<evidence type="ECO:0000256" key="4">
    <source>
        <dbReference type="ARBA" id="ARBA00022679"/>
    </source>
</evidence>
<dbReference type="CDD" id="cd00082">
    <property type="entry name" value="HisKA"/>
    <property type="match status" value="1"/>
</dbReference>
<organism evidence="8 9">
    <name type="scientific">Candidatus Nitronauta litoralis</name>
    <dbReference type="NCBI Taxonomy" id="2705533"/>
    <lineage>
        <taxon>Bacteria</taxon>
        <taxon>Pseudomonadati</taxon>
        <taxon>Nitrospinota/Tectimicrobiota group</taxon>
        <taxon>Nitrospinota</taxon>
        <taxon>Nitrospinia</taxon>
        <taxon>Nitrospinales</taxon>
        <taxon>Nitrospinaceae</taxon>
        <taxon>Candidatus Nitronauta</taxon>
    </lineage>
</organism>
<dbReference type="InterPro" id="IPR036097">
    <property type="entry name" value="HisK_dim/P_sf"/>
</dbReference>
<dbReference type="Gene3D" id="1.10.287.130">
    <property type="match status" value="1"/>
</dbReference>
<evidence type="ECO:0000256" key="5">
    <source>
        <dbReference type="ARBA" id="ARBA00022777"/>
    </source>
</evidence>
<evidence type="ECO:0000259" key="7">
    <source>
        <dbReference type="PROSITE" id="PS50109"/>
    </source>
</evidence>
<keyword evidence="4" id="KW-0808">Transferase</keyword>
<reference evidence="8 9" key="1">
    <citation type="submission" date="2020-02" db="EMBL/GenBank/DDBJ databases">
        <title>Genomic and physiological characterization of two novel Nitrospinaceae genera.</title>
        <authorList>
            <person name="Mueller A.J."/>
            <person name="Jung M.-Y."/>
            <person name="Strachan C.R."/>
            <person name="Herbold C.W."/>
            <person name="Kirkegaard R.H."/>
            <person name="Daims H."/>
        </authorList>
    </citation>
    <scope>NUCLEOTIDE SEQUENCE [LARGE SCALE GENOMIC DNA]</scope>
    <source>
        <strain evidence="8">EB</strain>
    </source>
</reference>
<dbReference type="PANTHER" id="PTHR43047:SF72">
    <property type="entry name" value="OSMOSENSING HISTIDINE PROTEIN KINASE SLN1"/>
    <property type="match status" value="1"/>
</dbReference>
<dbReference type="InterPro" id="IPR003661">
    <property type="entry name" value="HisK_dim/P_dom"/>
</dbReference>
<evidence type="ECO:0000256" key="1">
    <source>
        <dbReference type="ARBA" id="ARBA00000085"/>
    </source>
</evidence>
<evidence type="ECO:0000256" key="2">
    <source>
        <dbReference type="ARBA" id="ARBA00012438"/>
    </source>
</evidence>
<dbReference type="AlphaFoldDB" id="A0A7T0G1I9"/>
<keyword evidence="5 8" id="KW-0418">Kinase</keyword>
<dbReference type="Pfam" id="PF02518">
    <property type="entry name" value="HATPase_c"/>
    <property type="match status" value="1"/>
</dbReference>
<dbReference type="EMBL" id="CP048685">
    <property type="protein sequence ID" value="QPJ63635.1"/>
    <property type="molecule type" value="Genomic_DNA"/>
</dbReference>
<protein>
    <recommendedName>
        <fullName evidence="2">histidine kinase</fullName>
        <ecNumber evidence="2">2.7.13.3</ecNumber>
    </recommendedName>
</protein>
<dbReference type="InterPro" id="IPR005467">
    <property type="entry name" value="His_kinase_dom"/>
</dbReference>
<dbReference type="PANTHER" id="PTHR43047">
    <property type="entry name" value="TWO-COMPONENT HISTIDINE PROTEIN KINASE"/>
    <property type="match status" value="1"/>
</dbReference>
<dbReference type="GO" id="GO:0000155">
    <property type="term" value="F:phosphorelay sensor kinase activity"/>
    <property type="evidence" value="ECO:0007669"/>
    <property type="project" value="InterPro"/>
</dbReference>
<evidence type="ECO:0000256" key="6">
    <source>
        <dbReference type="SAM" id="Phobius"/>
    </source>
</evidence>
<dbReference type="InterPro" id="IPR036890">
    <property type="entry name" value="HATPase_C_sf"/>
</dbReference>
<dbReference type="FunFam" id="3.30.565.10:FF:000006">
    <property type="entry name" value="Sensor histidine kinase WalK"/>
    <property type="match status" value="1"/>
</dbReference>
<dbReference type="SMART" id="SM00387">
    <property type="entry name" value="HATPase_c"/>
    <property type="match status" value="1"/>
</dbReference>